<evidence type="ECO:0000259" key="9">
    <source>
        <dbReference type="PROSITE" id="PS50067"/>
    </source>
</evidence>
<dbReference type="PANTHER" id="PTHR47968">
    <property type="entry name" value="CENTROMERE PROTEIN E"/>
    <property type="match status" value="1"/>
</dbReference>
<reference evidence="10 11" key="1">
    <citation type="submission" date="2024-03" db="EMBL/GenBank/DDBJ databases">
        <title>Aureococcus anophagefferens CCMP1851 and Kratosvirus quantuckense: Draft genome of a second virus-susceptible host strain in the model system.</title>
        <authorList>
            <person name="Chase E."/>
            <person name="Truchon A.R."/>
            <person name="Schepens W."/>
            <person name="Wilhelm S.W."/>
        </authorList>
    </citation>
    <scope>NUCLEOTIDE SEQUENCE [LARGE SCALE GENOMIC DNA]</scope>
    <source>
        <strain evidence="10 11">CCMP1851</strain>
    </source>
</reference>
<keyword evidence="6" id="KW-0493">Microtubule</keyword>
<dbReference type="Gene3D" id="3.40.850.10">
    <property type="entry name" value="Kinesin motor domain"/>
    <property type="match status" value="1"/>
</dbReference>
<keyword evidence="11" id="KW-1185">Reference proteome</keyword>
<feature type="binding site" evidence="5">
    <location>
        <begin position="91"/>
        <end position="98"/>
    </location>
    <ligand>
        <name>ATP</name>
        <dbReference type="ChEBI" id="CHEBI:30616"/>
    </ligand>
</feature>
<feature type="coiled-coil region" evidence="7">
    <location>
        <begin position="518"/>
        <end position="752"/>
    </location>
</feature>
<feature type="region of interest" description="Disordered" evidence="8">
    <location>
        <begin position="414"/>
        <end position="439"/>
    </location>
</feature>
<feature type="compositionally biased region" description="Low complexity" evidence="8">
    <location>
        <begin position="148"/>
        <end position="157"/>
    </location>
</feature>
<dbReference type="PROSITE" id="PS00411">
    <property type="entry name" value="KINESIN_MOTOR_1"/>
    <property type="match status" value="1"/>
</dbReference>
<feature type="domain" description="Kinesin motor" evidence="9">
    <location>
        <begin position="5"/>
        <end position="381"/>
    </location>
</feature>
<dbReference type="Proteomes" id="UP001363151">
    <property type="component" value="Unassembled WGS sequence"/>
</dbReference>
<dbReference type="InterPro" id="IPR036961">
    <property type="entry name" value="Kinesin_motor_dom_sf"/>
</dbReference>
<feature type="region of interest" description="Disordered" evidence="8">
    <location>
        <begin position="132"/>
        <end position="157"/>
    </location>
</feature>
<evidence type="ECO:0000256" key="5">
    <source>
        <dbReference type="PROSITE-ProRule" id="PRU00283"/>
    </source>
</evidence>
<dbReference type="SUPFAM" id="SSF52540">
    <property type="entry name" value="P-loop containing nucleoside triphosphate hydrolases"/>
    <property type="match status" value="1"/>
</dbReference>
<comment type="caution">
    <text evidence="10">The sequence shown here is derived from an EMBL/GenBank/DDBJ whole genome shotgun (WGS) entry which is preliminary data.</text>
</comment>
<accession>A0ABR1GB78</accession>
<protein>
    <recommendedName>
        <fullName evidence="6">Kinesin-like protein</fullName>
    </recommendedName>
</protein>
<feature type="coiled-coil region" evidence="7">
    <location>
        <begin position="802"/>
        <end position="883"/>
    </location>
</feature>
<gene>
    <name evidence="10" type="ORF">SO694_0000149</name>
</gene>
<comment type="similarity">
    <text evidence="5 6">Belongs to the TRAFAC class myosin-kinesin ATPase superfamily. Kinesin family.</text>
</comment>
<evidence type="ECO:0000256" key="6">
    <source>
        <dbReference type="RuleBase" id="RU000394"/>
    </source>
</evidence>
<evidence type="ECO:0000256" key="2">
    <source>
        <dbReference type="ARBA" id="ARBA00022840"/>
    </source>
</evidence>
<keyword evidence="2 5" id="KW-0067">ATP-binding</keyword>
<dbReference type="InterPro" id="IPR019821">
    <property type="entry name" value="Kinesin_motor_CS"/>
</dbReference>
<evidence type="ECO:0000313" key="10">
    <source>
        <dbReference type="EMBL" id="KAK7253341.1"/>
    </source>
</evidence>
<evidence type="ECO:0000256" key="8">
    <source>
        <dbReference type="SAM" id="MobiDB-lite"/>
    </source>
</evidence>
<evidence type="ECO:0000256" key="3">
    <source>
        <dbReference type="ARBA" id="ARBA00023054"/>
    </source>
</evidence>
<sequence>MASTNVRVAVRCRPLSSKETTMGARTVVNVNKADCSIKVEGDGSEDSKEHMFTFDHVYAPGTNQKDIYDEIGAPLITKALEGYNGTMFAYGQTGSGKTFTMMGVPSDGDLQGIIPRLTGDLFGRVDGVLKDKGGDLGGSPRGASRGKPPAVDADGEAAGAPGEVRFMITVSYLEIYNEVIHDLLNPTSGDNLKIREHPDLGIYVEPLCELSVTGQDKGDSTSVKNPDDIFRLLDQGNKVRRVASTQMNERSSRSHSVFTVKIQQKTAVEEDGVRRETALASKLNLVDLAGSERASKTGAEGSTLKEGAAINQSLMALGGVINALSEGAPFVPYRNSKLTRLLQESLGGNAATIMVANCSPADYNAEETTGTLRYASRAKKIQNKVTRNEDVHEKVIRELQEEIDRLRAALEAGGGGEGGAGDLSEAQERELQEKVRESRERERELADRIAAIEQQKDEGWEERARLSAELEAERKNNMNAAVADVMSSVKEEKLALLAEIRRLSDLRAKKLKEQAGLKDQYKGMKKDLEAAMATYEHAQNDHEALDDAHPSKEQSADALLESLTGIEELRENLVGVRERVAAVKVEVHDIEQLLTTKKAELQAATSTIAENDRLREAIQEEERLAFQSQKDAYLAAQLEGERKKMADQADRLVQRETVMKERVKDADTVKQKLDGALKENALLKQELAMVKLEGDHLKHTAEVLTKEVDEKHKLEKEVEDLERRVHDSEYEAEVEKEKAEAVQEELWKLEHTSKLERAKLEELRALHAAKGGDVHLTQEEVEKHKAVKSGLQAKLGDALNYKHQAEKRIAALDAELKSAHADLEAERREKAAVLAAAKDKEFEVFKSVMDVAGKERDALGGELNRLKALLQNSVQDILFLQNQNLEYKAELDLRRLDDD</sequence>
<evidence type="ECO:0000256" key="4">
    <source>
        <dbReference type="ARBA" id="ARBA00023175"/>
    </source>
</evidence>
<organism evidence="10 11">
    <name type="scientific">Aureococcus anophagefferens</name>
    <name type="common">Harmful bloom alga</name>
    <dbReference type="NCBI Taxonomy" id="44056"/>
    <lineage>
        <taxon>Eukaryota</taxon>
        <taxon>Sar</taxon>
        <taxon>Stramenopiles</taxon>
        <taxon>Ochrophyta</taxon>
        <taxon>Pelagophyceae</taxon>
        <taxon>Pelagomonadales</taxon>
        <taxon>Pelagomonadaceae</taxon>
        <taxon>Aureococcus</taxon>
    </lineage>
</organism>
<proteinExistence type="inferred from homology"/>
<dbReference type="CDD" id="cd00106">
    <property type="entry name" value="KISc"/>
    <property type="match status" value="1"/>
</dbReference>
<dbReference type="SMART" id="SM00129">
    <property type="entry name" value="KISc"/>
    <property type="match status" value="1"/>
</dbReference>
<dbReference type="InterPro" id="IPR001752">
    <property type="entry name" value="Kinesin_motor_dom"/>
</dbReference>
<dbReference type="PANTHER" id="PTHR47968:SF75">
    <property type="entry name" value="CENTROMERE-ASSOCIATED PROTEIN E"/>
    <property type="match status" value="1"/>
</dbReference>
<keyword evidence="4 5" id="KW-0505">Motor protein</keyword>
<evidence type="ECO:0000256" key="7">
    <source>
        <dbReference type="SAM" id="Coils"/>
    </source>
</evidence>
<keyword evidence="1 5" id="KW-0547">Nucleotide-binding</keyword>
<dbReference type="PROSITE" id="PS50067">
    <property type="entry name" value="KINESIN_MOTOR_2"/>
    <property type="match status" value="1"/>
</dbReference>
<dbReference type="EMBL" id="JBBJCI010000035">
    <property type="protein sequence ID" value="KAK7253341.1"/>
    <property type="molecule type" value="Genomic_DNA"/>
</dbReference>
<dbReference type="InterPro" id="IPR027417">
    <property type="entry name" value="P-loop_NTPase"/>
</dbReference>
<name>A0ABR1GB78_AURAN</name>
<evidence type="ECO:0000313" key="11">
    <source>
        <dbReference type="Proteomes" id="UP001363151"/>
    </source>
</evidence>
<dbReference type="PRINTS" id="PR00380">
    <property type="entry name" value="KINESINHEAVY"/>
</dbReference>
<feature type="compositionally biased region" description="Basic and acidic residues" evidence="8">
    <location>
        <begin position="426"/>
        <end position="439"/>
    </location>
</feature>
<evidence type="ECO:0000256" key="1">
    <source>
        <dbReference type="ARBA" id="ARBA00022741"/>
    </source>
</evidence>
<dbReference type="InterPro" id="IPR027640">
    <property type="entry name" value="Kinesin-like_fam"/>
</dbReference>
<keyword evidence="3 7" id="KW-0175">Coiled coil</keyword>
<dbReference type="Pfam" id="PF00225">
    <property type="entry name" value="Kinesin"/>
    <property type="match status" value="1"/>
</dbReference>